<dbReference type="Gene3D" id="1.10.3210.10">
    <property type="entry name" value="Hypothetical protein af1432"/>
    <property type="match status" value="1"/>
</dbReference>
<evidence type="ECO:0000313" key="2">
    <source>
        <dbReference type="EMBL" id="GAD02525.1"/>
    </source>
</evidence>
<name>R9PMI5_AGAAL</name>
<protein>
    <submittedName>
        <fullName evidence="2">Response regulator</fullName>
    </submittedName>
</protein>
<dbReference type="RefSeq" id="WP_016402292.1">
    <property type="nucleotide sequence ID" value="NZ_BARX01000017.1"/>
</dbReference>
<dbReference type="AlphaFoldDB" id="R9PMI5"/>
<keyword evidence="3" id="KW-1185">Reference proteome</keyword>
<evidence type="ECO:0000259" key="1">
    <source>
        <dbReference type="PROSITE" id="PS51832"/>
    </source>
</evidence>
<dbReference type="PROSITE" id="PS51832">
    <property type="entry name" value="HD_GYP"/>
    <property type="match status" value="1"/>
</dbReference>
<dbReference type="Gene3D" id="3.30.450.20">
    <property type="entry name" value="PAS domain"/>
    <property type="match status" value="1"/>
</dbReference>
<dbReference type="InterPro" id="IPR037522">
    <property type="entry name" value="HD_GYP_dom"/>
</dbReference>
<comment type="caution">
    <text evidence="2">The sequence shown here is derived from an EMBL/GenBank/DDBJ whole genome shotgun (WGS) entry which is preliminary data.</text>
</comment>
<dbReference type="Proteomes" id="UP000014461">
    <property type="component" value="Unassembled WGS sequence"/>
</dbReference>
<proteinExistence type="predicted"/>
<dbReference type="InterPro" id="IPR006675">
    <property type="entry name" value="HDIG_dom"/>
</dbReference>
<dbReference type="SUPFAM" id="SSF109604">
    <property type="entry name" value="HD-domain/PDEase-like"/>
    <property type="match status" value="1"/>
</dbReference>
<dbReference type="PANTHER" id="PTHR45228">
    <property type="entry name" value="CYCLIC DI-GMP PHOSPHODIESTERASE TM_0186-RELATED"/>
    <property type="match status" value="1"/>
</dbReference>
<dbReference type="EMBL" id="BARX01000017">
    <property type="protein sequence ID" value="GAD02525.1"/>
    <property type="molecule type" value="Genomic_DNA"/>
</dbReference>
<reference evidence="2" key="1">
    <citation type="journal article" date="2013" name="Genome Announc.">
        <title>Draft Genome Sequence of Agarivorans albus Strain MKT 106T, an Agarolytic Marine Bacterium.</title>
        <authorList>
            <person name="Yasuike M."/>
            <person name="Nakamura Y."/>
            <person name="Kai W."/>
            <person name="Fujiwara A."/>
            <person name="Fukui Y."/>
            <person name="Satomi M."/>
            <person name="Sano M."/>
        </authorList>
    </citation>
    <scope>NUCLEOTIDE SEQUENCE [LARGE SCALE GENOMIC DNA]</scope>
</reference>
<organism evidence="2 3">
    <name type="scientific">Agarivorans albus MKT 106</name>
    <dbReference type="NCBI Taxonomy" id="1331007"/>
    <lineage>
        <taxon>Bacteria</taxon>
        <taxon>Pseudomonadati</taxon>
        <taxon>Pseudomonadota</taxon>
        <taxon>Gammaproteobacteria</taxon>
        <taxon>Alteromonadales</taxon>
        <taxon>Alteromonadaceae</taxon>
        <taxon>Agarivorans</taxon>
    </lineage>
</organism>
<dbReference type="Pfam" id="PF21623">
    <property type="entry name" value="HK_sensor_dom_bact"/>
    <property type="match status" value="1"/>
</dbReference>
<dbReference type="CDD" id="cd00077">
    <property type="entry name" value="HDc"/>
    <property type="match status" value="1"/>
</dbReference>
<feature type="domain" description="HD-GYP" evidence="1">
    <location>
        <begin position="341"/>
        <end position="536"/>
    </location>
</feature>
<dbReference type="STRING" id="1331007.AALB_2605"/>
<sequence length="539" mass="61175">MSRLSLYLIASALFIGVVMGLTSMSLLSQHNAAVNQLSSSVAKRAAAVAALIKHTETQHRQELEYFAELSMVLKALDSGNYEVVAELLSKLMQSKPTVVQTRLFNPEGQEVFKLVNRAGVPVRLSNIELQDKSQRYYFKQLSSTAIGNSYLSPVDLNVDYGVIERPYRPVMRIAQKIRHLDSGQYLGSLMFNYDVKQELRQLASLLPEQLRFYIVDERQQFLAHPNSASLYCAELSCDDLFIESQVQRLAHQRVYFDDSLAAEINLDSPVQPVMMGAQLIVAYQHNYLPHLTQPISNFGVLTRSYQWWVALLVASLVCLVGCYSYQHLQNRIEERLQKAKMHKVLEGVTEMLERLHENDDAVTGSHVQRVADYSRLMAEHVGLDKQLVEDIHQFASLHDIGKISTPDAILGKPGKLDAQEWEVMKQHVDNGYQLLREFELSPVAENIVRGHHERWDGQGYPQNIAGEEIPIEARIVSLVDCFDALMSERPYKPAFSFEKSKEIINDLSGKAFDPYLVKMFNFLEADFRNSHPSPKTKSG</sequence>
<dbReference type="InterPro" id="IPR003607">
    <property type="entry name" value="HD/PDEase_dom"/>
</dbReference>
<dbReference type="NCBIfam" id="TIGR00277">
    <property type="entry name" value="HDIG"/>
    <property type="match status" value="1"/>
</dbReference>
<gene>
    <name evidence="2" type="ORF">AALB_2605</name>
</gene>
<dbReference type="InterPro" id="IPR029151">
    <property type="entry name" value="Sensor-like_sf"/>
</dbReference>
<accession>R9PMI5</accession>
<dbReference type="OrthoDB" id="9812260at2"/>
<dbReference type="InterPro" id="IPR048760">
    <property type="entry name" value="VP0354-like_sensor_dom"/>
</dbReference>
<dbReference type="SUPFAM" id="SSF103190">
    <property type="entry name" value="Sensory domain-like"/>
    <property type="match status" value="1"/>
</dbReference>
<evidence type="ECO:0000313" key="3">
    <source>
        <dbReference type="Proteomes" id="UP000014461"/>
    </source>
</evidence>
<dbReference type="GO" id="GO:0008081">
    <property type="term" value="F:phosphoric diester hydrolase activity"/>
    <property type="evidence" value="ECO:0007669"/>
    <property type="project" value="UniProtKB-ARBA"/>
</dbReference>
<dbReference type="Pfam" id="PF13487">
    <property type="entry name" value="HD_5"/>
    <property type="match status" value="1"/>
</dbReference>
<dbReference type="SMART" id="SM00471">
    <property type="entry name" value="HDc"/>
    <property type="match status" value="1"/>
</dbReference>
<dbReference type="InterPro" id="IPR052020">
    <property type="entry name" value="Cyclic_di-GMP/3'3'-cGAMP_PDE"/>
</dbReference>